<feature type="domain" description="VOC" evidence="2">
    <location>
        <begin position="45"/>
        <end position="185"/>
    </location>
</feature>
<dbReference type="eggNOG" id="COG0346">
    <property type="taxonomic scope" value="Bacteria"/>
</dbReference>
<dbReference type="InterPro" id="IPR029068">
    <property type="entry name" value="Glyas_Bleomycin-R_OHBP_Dase"/>
</dbReference>
<gene>
    <name evidence="3" type="ordered locus">trd_1915</name>
</gene>
<dbReference type="OrthoDB" id="162604at2"/>
<accession>B9L215</accession>
<organism evidence="3 4">
    <name type="scientific">Thermomicrobium roseum (strain ATCC 27502 / DSM 5159 / P-2)</name>
    <dbReference type="NCBI Taxonomy" id="309801"/>
    <lineage>
        <taxon>Bacteria</taxon>
        <taxon>Pseudomonadati</taxon>
        <taxon>Thermomicrobiota</taxon>
        <taxon>Thermomicrobia</taxon>
        <taxon>Thermomicrobiales</taxon>
        <taxon>Thermomicrobiaceae</taxon>
        <taxon>Thermomicrobium</taxon>
    </lineage>
</organism>
<dbReference type="GO" id="GO:0046872">
    <property type="term" value="F:metal ion binding"/>
    <property type="evidence" value="ECO:0007669"/>
    <property type="project" value="UniProtKB-KW"/>
</dbReference>
<dbReference type="GO" id="GO:0004462">
    <property type="term" value="F:lactoylglutathione lyase activity"/>
    <property type="evidence" value="ECO:0007669"/>
    <property type="project" value="InterPro"/>
</dbReference>
<keyword evidence="1" id="KW-0479">Metal-binding</keyword>
<dbReference type="EMBL" id="CP001275">
    <property type="protein sequence ID" value="ACM05077.1"/>
    <property type="molecule type" value="Genomic_DNA"/>
</dbReference>
<evidence type="ECO:0000256" key="1">
    <source>
        <dbReference type="ARBA" id="ARBA00022723"/>
    </source>
</evidence>
<evidence type="ECO:0000259" key="2">
    <source>
        <dbReference type="PROSITE" id="PS51819"/>
    </source>
</evidence>
<dbReference type="HOGENOM" id="CLU_1460652_0_0_0"/>
<evidence type="ECO:0000313" key="4">
    <source>
        <dbReference type="Proteomes" id="UP000000447"/>
    </source>
</evidence>
<dbReference type="Proteomes" id="UP000000447">
    <property type="component" value="Chromosome"/>
</dbReference>
<protein>
    <submittedName>
        <fullName evidence="3">Glyoxalase family protein</fullName>
    </submittedName>
</protein>
<keyword evidence="4" id="KW-1185">Reference proteome</keyword>
<proteinExistence type="predicted"/>
<dbReference type="SUPFAM" id="SSF54593">
    <property type="entry name" value="Glyoxalase/Bleomycin resistance protein/Dihydroxybiphenyl dioxygenase"/>
    <property type="match status" value="1"/>
</dbReference>
<reference evidence="3 4" key="1">
    <citation type="journal article" date="2009" name="PLoS ONE">
        <title>Complete genome sequence of the aerobic CO-oxidizing thermophile Thermomicrobium roseum.</title>
        <authorList>
            <person name="Wu D."/>
            <person name="Raymond J."/>
            <person name="Wu M."/>
            <person name="Chatterji S."/>
            <person name="Ren Q."/>
            <person name="Graham J.E."/>
            <person name="Bryant D.A."/>
            <person name="Robb F."/>
            <person name="Colman A."/>
            <person name="Tallon L.J."/>
            <person name="Badger J.H."/>
            <person name="Madupu R."/>
            <person name="Ward N.L."/>
            <person name="Eisen J.A."/>
        </authorList>
    </citation>
    <scope>NUCLEOTIDE SEQUENCE [LARGE SCALE GENOMIC DNA]</scope>
    <source>
        <strain evidence="4">ATCC 27502 / DSM 5159 / P-2</strain>
    </source>
</reference>
<dbReference type="Gene3D" id="3.10.180.10">
    <property type="entry name" value="2,3-Dihydroxybiphenyl 1,2-Dioxygenase, domain 1"/>
    <property type="match status" value="1"/>
</dbReference>
<dbReference type="InterPro" id="IPR018146">
    <property type="entry name" value="Glyoxalase_1_CS"/>
</dbReference>
<dbReference type="RefSeq" id="WP_015922857.1">
    <property type="nucleotide sequence ID" value="NC_011959.1"/>
</dbReference>
<dbReference type="STRING" id="309801.trd_1915"/>
<evidence type="ECO:0000313" key="3">
    <source>
        <dbReference type="EMBL" id="ACM05077.1"/>
    </source>
</evidence>
<dbReference type="AlphaFoldDB" id="B9L215"/>
<sequence>MSEALKPVHAELVPAPPGSGRLPFALPDPGTEPLLPAPRTLRLEALQHIAIRVADLPAAERFYREFFGMEVVWRVRRAGQGWEYLPADFDWGTALRTGIVPEYVLLRNGPLQLLLQFAGRGTVFVEPRLVHLSLRVAPETLLELRAEVLVRGYAVAESGEHSFVFRDPFGLTWHVTDLPASEPPH</sequence>
<dbReference type="Pfam" id="PF00903">
    <property type="entry name" value="Glyoxalase"/>
    <property type="match status" value="1"/>
</dbReference>
<dbReference type="CDD" id="cd06587">
    <property type="entry name" value="VOC"/>
    <property type="match status" value="1"/>
</dbReference>
<name>B9L215_THERP</name>
<dbReference type="PROSITE" id="PS00934">
    <property type="entry name" value="GLYOXALASE_I_1"/>
    <property type="match status" value="1"/>
</dbReference>
<dbReference type="InterPro" id="IPR004360">
    <property type="entry name" value="Glyas_Fos-R_dOase_dom"/>
</dbReference>
<dbReference type="PROSITE" id="PS51819">
    <property type="entry name" value="VOC"/>
    <property type="match status" value="1"/>
</dbReference>
<dbReference type="KEGG" id="tro:trd_1915"/>
<dbReference type="InterPro" id="IPR037523">
    <property type="entry name" value="VOC_core"/>
</dbReference>